<dbReference type="Gene3D" id="1.10.287.470">
    <property type="entry name" value="Helix hairpin bin"/>
    <property type="match status" value="1"/>
</dbReference>
<dbReference type="AlphaFoldDB" id="A0A8J7Z0M9"/>
<dbReference type="RefSeq" id="WP_162421393.1">
    <property type="nucleotide sequence ID" value="NZ_WVIE01000001.1"/>
</dbReference>
<dbReference type="Gene3D" id="2.40.30.170">
    <property type="match status" value="1"/>
</dbReference>
<evidence type="ECO:0000259" key="7">
    <source>
        <dbReference type="Pfam" id="PF25944"/>
    </source>
</evidence>
<dbReference type="NCBIfam" id="TIGR01730">
    <property type="entry name" value="RND_mfp"/>
    <property type="match status" value="1"/>
</dbReference>
<feature type="region of interest" description="Disordered" evidence="4">
    <location>
        <begin position="1"/>
        <end position="26"/>
    </location>
</feature>
<keyword evidence="5" id="KW-0812">Transmembrane</keyword>
<proteinExistence type="inferred from homology"/>
<dbReference type="Proteomes" id="UP000646053">
    <property type="component" value="Unassembled WGS sequence"/>
</dbReference>
<dbReference type="InterPro" id="IPR006143">
    <property type="entry name" value="RND_pump_MFP"/>
</dbReference>
<dbReference type="InterPro" id="IPR058649">
    <property type="entry name" value="CzcB_C"/>
</dbReference>
<comment type="subcellular location">
    <subcellularLocation>
        <location evidence="1">Cell membrane</location>
    </subcellularLocation>
</comment>
<sequence length="444" mass="47804">MMPADSPDRATPTSDADHHESSSIPQLRHPHRKTFWFSLIGLALLLAGLGFGWRWWQGRQSAAQAPPDAARASAVSLETLDTGTVQETSEFVGNLDSLNSVQLRPEVSGRVSQIFVQAGDRVETGARLIQLNPDVRQAEVASSQAAVNSARAARSTANQELQALQAGRGEAIAEVDLQNAEYQRRLQLFRAGAVSRSELDIRERDRRSAIARLNAANQRIEAARARLSESESAVQQAQAQVDAAQATLQNNTVTAPFAGTVGDIPVKVGEFVATEDVMGTLTQNNQLELRLSIPVERSSVLRPGLRVELSDAQGKPLGVGQISFVESRVQAAAQSILAKAVFNNAQGQLRDNQFVRSRVVWSEKPGVLVPTTAVSRFAGQPFVFVAKQQQAEGQPPLVAEQRPVKLGALQGNRYQVLDGVQAGEQIVVSGTLGLMNGAPINPQQ</sequence>
<dbReference type="InterPro" id="IPR058626">
    <property type="entry name" value="MdtA-like_b-barrel"/>
</dbReference>
<evidence type="ECO:0000259" key="8">
    <source>
        <dbReference type="Pfam" id="PF25975"/>
    </source>
</evidence>
<evidence type="ECO:0000256" key="2">
    <source>
        <dbReference type="ARBA" id="ARBA00009477"/>
    </source>
</evidence>
<dbReference type="SUPFAM" id="SSF111369">
    <property type="entry name" value="HlyD-like secretion proteins"/>
    <property type="match status" value="1"/>
</dbReference>
<reference evidence="9" key="1">
    <citation type="submission" date="2019-12" db="EMBL/GenBank/DDBJ databases">
        <title>High-Quality draft genome sequences of three cyanobacteria isolated from the limestone walls of the Old Cathedral of Coimbra.</title>
        <authorList>
            <person name="Tiago I."/>
            <person name="Soares F."/>
            <person name="Portugal A."/>
        </authorList>
    </citation>
    <scope>NUCLEOTIDE SEQUENCE</scope>
    <source>
        <strain evidence="9">A</strain>
    </source>
</reference>
<protein>
    <submittedName>
        <fullName evidence="9">Efflux RND transporter periplasmic adaptor subunit</fullName>
    </submittedName>
</protein>
<evidence type="ECO:0000259" key="6">
    <source>
        <dbReference type="Pfam" id="PF25917"/>
    </source>
</evidence>
<gene>
    <name evidence="9" type="ORF">GS601_01395</name>
</gene>
<dbReference type="PANTHER" id="PTHR30469:SF39">
    <property type="entry name" value="SLL0180 PROTEIN"/>
    <property type="match status" value="1"/>
</dbReference>
<feature type="coiled-coil region" evidence="3">
    <location>
        <begin position="206"/>
        <end position="247"/>
    </location>
</feature>
<dbReference type="Pfam" id="PF25917">
    <property type="entry name" value="BSH_RND"/>
    <property type="match status" value="1"/>
</dbReference>
<dbReference type="Gene3D" id="2.40.50.100">
    <property type="match status" value="2"/>
</dbReference>
<dbReference type="Gene3D" id="2.40.420.20">
    <property type="match status" value="1"/>
</dbReference>
<keyword evidence="3" id="KW-0175">Coiled coil</keyword>
<dbReference type="Pfam" id="PF25944">
    <property type="entry name" value="Beta-barrel_RND"/>
    <property type="match status" value="1"/>
</dbReference>
<keyword evidence="5" id="KW-0472">Membrane</keyword>
<evidence type="ECO:0000256" key="5">
    <source>
        <dbReference type="SAM" id="Phobius"/>
    </source>
</evidence>
<evidence type="ECO:0000313" key="10">
    <source>
        <dbReference type="Proteomes" id="UP000646053"/>
    </source>
</evidence>
<keyword evidence="5" id="KW-1133">Transmembrane helix</keyword>
<dbReference type="GO" id="GO:0015562">
    <property type="term" value="F:efflux transmembrane transporter activity"/>
    <property type="evidence" value="ECO:0007669"/>
    <property type="project" value="TreeGrafter"/>
</dbReference>
<dbReference type="GO" id="GO:1990281">
    <property type="term" value="C:efflux pump complex"/>
    <property type="evidence" value="ECO:0007669"/>
    <property type="project" value="TreeGrafter"/>
</dbReference>
<evidence type="ECO:0000256" key="3">
    <source>
        <dbReference type="SAM" id="Coils"/>
    </source>
</evidence>
<evidence type="ECO:0000313" key="9">
    <source>
        <dbReference type="EMBL" id="NDJ15953.1"/>
    </source>
</evidence>
<dbReference type="Pfam" id="PF25975">
    <property type="entry name" value="CzcB_C"/>
    <property type="match status" value="1"/>
</dbReference>
<keyword evidence="10" id="KW-1185">Reference proteome</keyword>
<dbReference type="PANTHER" id="PTHR30469">
    <property type="entry name" value="MULTIDRUG RESISTANCE PROTEIN MDTA"/>
    <property type="match status" value="1"/>
</dbReference>
<evidence type="ECO:0000256" key="4">
    <source>
        <dbReference type="SAM" id="MobiDB-lite"/>
    </source>
</evidence>
<evidence type="ECO:0000256" key="1">
    <source>
        <dbReference type="ARBA" id="ARBA00004236"/>
    </source>
</evidence>
<comment type="similarity">
    <text evidence="2">Belongs to the membrane fusion protein (MFP) (TC 8.A.1) family.</text>
</comment>
<accession>A0A8J7Z0M9</accession>
<feature type="domain" description="CzcB-like C-terminal circularly permuted SH3-like" evidence="8">
    <location>
        <begin position="367"/>
        <end position="431"/>
    </location>
</feature>
<organism evidence="9 10">
    <name type="scientific">Myxacorys almedinensis A</name>
    <dbReference type="NCBI Taxonomy" id="2690445"/>
    <lineage>
        <taxon>Bacteria</taxon>
        <taxon>Bacillati</taxon>
        <taxon>Cyanobacteriota</taxon>
        <taxon>Cyanophyceae</taxon>
        <taxon>Leptolyngbyales</taxon>
        <taxon>Leptolyngbyaceae</taxon>
        <taxon>Myxacorys</taxon>
        <taxon>Myxacorys almedinensis</taxon>
    </lineage>
</organism>
<comment type="caution">
    <text evidence="9">The sequence shown here is derived from an EMBL/GenBank/DDBJ whole genome shotgun (WGS) entry which is preliminary data.</text>
</comment>
<feature type="transmembrane region" description="Helical" evidence="5">
    <location>
        <begin position="35"/>
        <end position="56"/>
    </location>
</feature>
<dbReference type="EMBL" id="WVIE01000001">
    <property type="protein sequence ID" value="NDJ15953.1"/>
    <property type="molecule type" value="Genomic_DNA"/>
</dbReference>
<dbReference type="InterPro" id="IPR058625">
    <property type="entry name" value="MdtA-like_BSH"/>
</dbReference>
<feature type="domain" description="Multidrug resistance protein MdtA-like beta-barrel" evidence="7">
    <location>
        <begin position="305"/>
        <end position="359"/>
    </location>
</feature>
<name>A0A8J7Z0M9_9CYAN</name>
<feature type="domain" description="Multidrug resistance protein MdtA-like barrel-sandwich hybrid" evidence="6">
    <location>
        <begin position="99"/>
        <end position="278"/>
    </location>
</feature>